<evidence type="ECO:0000256" key="1">
    <source>
        <dbReference type="PROSITE-ProRule" id="PRU01005"/>
    </source>
</evidence>
<reference evidence="3" key="1">
    <citation type="journal article" date="2012" name="Nature">
        <title>The oyster genome reveals stress adaptation and complexity of shell formation.</title>
        <authorList>
            <person name="Zhang G."/>
            <person name="Fang X."/>
            <person name="Guo X."/>
            <person name="Li L."/>
            <person name="Luo R."/>
            <person name="Xu F."/>
            <person name="Yang P."/>
            <person name="Zhang L."/>
            <person name="Wang X."/>
            <person name="Qi H."/>
            <person name="Xiong Z."/>
            <person name="Que H."/>
            <person name="Xie Y."/>
            <person name="Holland P.W."/>
            <person name="Paps J."/>
            <person name="Zhu Y."/>
            <person name="Wu F."/>
            <person name="Chen Y."/>
            <person name="Wang J."/>
            <person name="Peng C."/>
            <person name="Meng J."/>
            <person name="Yang L."/>
            <person name="Liu J."/>
            <person name="Wen B."/>
            <person name="Zhang N."/>
            <person name="Huang Z."/>
            <person name="Zhu Q."/>
            <person name="Feng Y."/>
            <person name="Mount A."/>
            <person name="Hedgecock D."/>
            <person name="Xu Z."/>
            <person name="Liu Y."/>
            <person name="Domazet-Loso T."/>
            <person name="Du Y."/>
            <person name="Sun X."/>
            <person name="Zhang S."/>
            <person name="Liu B."/>
            <person name="Cheng P."/>
            <person name="Jiang X."/>
            <person name="Li J."/>
            <person name="Fan D."/>
            <person name="Wang W."/>
            <person name="Fu W."/>
            <person name="Wang T."/>
            <person name="Wang B."/>
            <person name="Zhang J."/>
            <person name="Peng Z."/>
            <person name="Li Y."/>
            <person name="Li N."/>
            <person name="Wang J."/>
            <person name="Chen M."/>
            <person name="He Y."/>
            <person name="Tan F."/>
            <person name="Song X."/>
            <person name="Zheng Q."/>
            <person name="Huang R."/>
            <person name="Yang H."/>
            <person name="Du X."/>
            <person name="Chen L."/>
            <person name="Yang M."/>
            <person name="Gaffney P.M."/>
            <person name="Wang S."/>
            <person name="Luo L."/>
            <person name="She Z."/>
            <person name="Ming Y."/>
            <person name="Huang W."/>
            <person name="Zhang S."/>
            <person name="Huang B."/>
            <person name="Zhang Y."/>
            <person name="Qu T."/>
            <person name="Ni P."/>
            <person name="Miao G."/>
            <person name="Wang J."/>
            <person name="Wang Q."/>
            <person name="Steinberg C.E."/>
            <person name="Wang H."/>
            <person name="Li N."/>
            <person name="Qian L."/>
            <person name="Zhang G."/>
            <person name="Li Y."/>
            <person name="Yang H."/>
            <person name="Liu X."/>
            <person name="Wang J."/>
            <person name="Yin Y."/>
            <person name="Wang J."/>
        </authorList>
    </citation>
    <scope>NUCLEOTIDE SEQUENCE [LARGE SCALE GENOMIC DNA]</scope>
    <source>
        <strain evidence="3">05x7-T-G4-1.051#20</strain>
    </source>
</reference>
<dbReference type="EMBL" id="JH815735">
    <property type="protein sequence ID" value="EKC22346.1"/>
    <property type="molecule type" value="Genomic_DNA"/>
</dbReference>
<feature type="region of interest" description="Disordered" evidence="2">
    <location>
        <begin position="503"/>
        <end position="530"/>
    </location>
</feature>
<gene>
    <name evidence="3" type="ORF">CGI_10002462</name>
</gene>
<dbReference type="PROSITE" id="PS51670">
    <property type="entry name" value="SHKT"/>
    <property type="match status" value="1"/>
</dbReference>
<name>K1QKV8_MAGGI</name>
<evidence type="ECO:0000313" key="3">
    <source>
        <dbReference type="EMBL" id="EKC22346.1"/>
    </source>
</evidence>
<protein>
    <submittedName>
        <fullName evidence="3">Uncharacterized protein</fullName>
    </submittedName>
</protein>
<feature type="compositionally biased region" description="Polar residues" evidence="2">
    <location>
        <begin position="503"/>
        <end position="515"/>
    </location>
</feature>
<dbReference type="Gene3D" id="1.10.10.1940">
    <property type="match status" value="1"/>
</dbReference>
<dbReference type="AlphaFoldDB" id="K1QKV8"/>
<evidence type="ECO:0000256" key="2">
    <source>
        <dbReference type="SAM" id="MobiDB-lite"/>
    </source>
</evidence>
<dbReference type="InterPro" id="IPR003582">
    <property type="entry name" value="ShKT_dom"/>
</dbReference>
<organism evidence="3">
    <name type="scientific">Magallana gigas</name>
    <name type="common">Pacific oyster</name>
    <name type="synonym">Crassostrea gigas</name>
    <dbReference type="NCBI Taxonomy" id="29159"/>
    <lineage>
        <taxon>Eukaryota</taxon>
        <taxon>Metazoa</taxon>
        <taxon>Spiralia</taxon>
        <taxon>Lophotrochozoa</taxon>
        <taxon>Mollusca</taxon>
        <taxon>Bivalvia</taxon>
        <taxon>Autobranchia</taxon>
        <taxon>Pteriomorphia</taxon>
        <taxon>Ostreida</taxon>
        <taxon>Ostreoidea</taxon>
        <taxon>Ostreidae</taxon>
        <taxon>Magallana</taxon>
    </lineage>
</organism>
<proteinExistence type="predicted"/>
<dbReference type="InParanoid" id="K1QKV8"/>
<dbReference type="HOGENOM" id="CLU_514146_0_0_1"/>
<sequence length="530" mass="60735">MTIKCHCLERFVTGFQSEAFLFTQKPPCDVSGRVASYTLNINFIYMFESCIYLAFLVKSRLRHIYLCFSVSECMNCERVGFFPTMFCPQIEYGEFCYTKVVHNDSGIFTIKGHASKSFCEANNYKTSILNPSCKTGNLLKGTECIDCCKQYSCDPRDLYCNKNIIKPEHMPCTYHEGLCQVCVESDGRNCDTSSSNQYCSQQKKYCMNTIISDPKGGMIVLKKREQQSLKENSRYRCADEVECKWNYWVDTLGDPKCNNVTGPQADNACSYCCDNTNGNLPCNRNTIPTQLSTFDNSQEKKQCMTGTSNTQYQLETCSSVASYCLNTVRYDTTAKDPDMYVEKKYSNNSYHLTDNRTRSWAPQHARAYRPRSPPHCDYHPNNNREYDHHRYLTVNNTINPYFYYVTINDNSDNGNHLALPYINAFALGGGKFEVFRPRSFNTGNTSIVCEDDPLAHCATLLSVGLCQKLQYNPDREDIKFCPKTCNLCDKYCDASDDYKPNNSKASNNDGQSFHYNTEHQHLNQHNSRNN</sequence>
<comment type="caution">
    <text evidence="1">Lacks conserved residue(s) required for the propagation of feature annotation.</text>
</comment>
<accession>K1QKV8</accession>